<evidence type="ECO:0000313" key="1">
    <source>
        <dbReference type="EMBL" id="MBW0484595.1"/>
    </source>
</evidence>
<proteinExistence type="predicted"/>
<keyword evidence="2" id="KW-1185">Reference proteome</keyword>
<dbReference type="EMBL" id="AVOT02007754">
    <property type="protein sequence ID" value="MBW0484595.1"/>
    <property type="molecule type" value="Genomic_DNA"/>
</dbReference>
<gene>
    <name evidence="1" type="ORF">O181_024310</name>
</gene>
<protein>
    <submittedName>
        <fullName evidence="1">Uncharacterized protein</fullName>
    </submittedName>
</protein>
<dbReference type="Proteomes" id="UP000765509">
    <property type="component" value="Unassembled WGS sequence"/>
</dbReference>
<sequence length="153" mass="16891">MPALPAHICPHHSLCFHTHASYSPYPPAAPSRYTSNAALNPPFASSHPPNALFHLPCLCLHSALRTCLRRHPHTGLILNAVYHPYALAAPSRWDYNATHPSPPSPLLTLPHPRRLKSLCSHGALKICLRRLPQPSLCLILSVSYHDYASILDP</sequence>
<comment type="caution">
    <text evidence="1">The sequence shown here is derived from an EMBL/GenBank/DDBJ whole genome shotgun (WGS) entry which is preliminary data.</text>
</comment>
<accession>A0A9Q3CKC1</accession>
<dbReference type="AlphaFoldDB" id="A0A9Q3CKC1"/>
<organism evidence="1 2">
    <name type="scientific">Austropuccinia psidii MF-1</name>
    <dbReference type="NCBI Taxonomy" id="1389203"/>
    <lineage>
        <taxon>Eukaryota</taxon>
        <taxon>Fungi</taxon>
        <taxon>Dikarya</taxon>
        <taxon>Basidiomycota</taxon>
        <taxon>Pucciniomycotina</taxon>
        <taxon>Pucciniomycetes</taxon>
        <taxon>Pucciniales</taxon>
        <taxon>Sphaerophragmiaceae</taxon>
        <taxon>Austropuccinia</taxon>
    </lineage>
</organism>
<reference evidence="1" key="1">
    <citation type="submission" date="2021-03" db="EMBL/GenBank/DDBJ databases">
        <title>Draft genome sequence of rust myrtle Austropuccinia psidii MF-1, a brazilian biotype.</title>
        <authorList>
            <person name="Quecine M.C."/>
            <person name="Pachon D.M.R."/>
            <person name="Bonatelli M.L."/>
            <person name="Correr F.H."/>
            <person name="Franceschini L.M."/>
            <person name="Leite T.F."/>
            <person name="Margarido G.R.A."/>
            <person name="Almeida C.A."/>
            <person name="Ferrarezi J.A."/>
            <person name="Labate C.A."/>
        </authorList>
    </citation>
    <scope>NUCLEOTIDE SEQUENCE</scope>
    <source>
        <strain evidence="1">MF-1</strain>
    </source>
</reference>
<name>A0A9Q3CKC1_9BASI</name>
<evidence type="ECO:0000313" key="2">
    <source>
        <dbReference type="Proteomes" id="UP000765509"/>
    </source>
</evidence>